<accession>A0A6I9R863</accession>
<evidence type="ECO:0000256" key="1">
    <source>
        <dbReference type="SAM" id="MobiDB-lite"/>
    </source>
</evidence>
<protein>
    <submittedName>
        <fullName evidence="4">Uncharacterized protein LOC105045522 isoform X1</fullName>
    </submittedName>
</protein>
<dbReference type="InterPro" id="IPR047252">
    <property type="entry name" value="TP53BP1-like"/>
</dbReference>
<name>A0A6I9R863_ELAGV</name>
<evidence type="ECO:0000313" key="4">
    <source>
        <dbReference type="RefSeq" id="XP_010922134.2"/>
    </source>
</evidence>
<dbReference type="OrthoDB" id="646980at2759"/>
<reference evidence="4" key="1">
    <citation type="submission" date="2025-08" db="UniProtKB">
        <authorList>
            <consortium name="RefSeq"/>
        </authorList>
    </citation>
    <scope>IDENTIFICATION</scope>
</reference>
<dbReference type="FunFam" id="3.40.50.10190:FF:000081">
    <property type="entry name" value="BRCA1 C Terminus domain containing protein expressed"/>
    <property type="match status" value="1"/>
</dbReference>
<dbReference type="InterPro" id="IPR001357">
    <property type="entry name" value="BRCT_dom"/>
</dbReference>
<dbReference type="GO" id="GO:0042393">
    <property type="term" value="F:histone binding"/>
    <property type="evidence" value="ECO:0007669"/>
    <property type="project" value="TreeGrafter"/>
</dbReference>
<dbReference type="FunCoup" id="A0A6I9R863">
    <property type="interactions" value="619"/>
</dbReference>
<gene>
    <name evidence="4" type="primary">LOC105045522</name>
</gene>
<dbReference type="KEGG" id="egu:105045522"/>
<feature type="region of interest" description="Disordered" evidence="1">
    <location>
        <begin position="816"/>
        <end position="845"/>
    </location>
</feature>
<feature type="domain" description="BRCT" evidence="2">
    <location>
        <begin position="853"/>
        <end position="958"/>
    </location>
</feature>
<evidence type="ECO:0000259" key="2">
    <source>
        <dbReference type="PROSITE" id="PS50172"/>
    </source>
</evidence>
<feature type="region of interest" description="Disordered" evidence="1">
    <location>
        <begin position="121"/>
        <end position="143"/>
    </location>
</feature>
<dbReference type="PANTHER" id="PTHR15321:SF3">
    <property type="entry name" value="TP53-BINDING PROTEIN 1"/>
    <property type="match status" value="1"/>
</dbReference>
<dbReference type="Pfam" id="PF00533">
    <property type="entry name" value="BRCT"/>
    <property type="match status" value="1"/>
</dbReference>
<dbReference type="Pfam" id="PF18428">
    <property type="entry name" value="BRCT_3"/>
    <property type="match status" value="1"/>
</dbReference>
<sequence>MAMAGSGYHSPQFSEDIAWLPPWLQPHQLPMFGDCDKDEQGACPLVCKNVVPLEDQAICSGQCGQFFRDRVGFSGCHLHLSGDDETPAGSTPSSGNALHFHLHLSSVGVSQPFSSQLNDIPETERRENNDGSSSNPDPETPGIQNEKICQHLMEDGAPTHDMLPVGCKPRMSIKPIREPLSKTERNNQKRFQRKLETCNLRNADVNDAVELSVAASEAMVISEMVSSSCQSELLEAKTILEIAVRVKHARNQCCLDIEDGPTSSDEIDETDELCDLDESFMADAFEDVGLSISHFVNSSYNSPGGKKYPDNFCSSEHRILQSSYPWEQNTHVSESLCCDKEERQSKKLKAQEVETPETVAQTCGAIAITSKNLPLKPLSVQQARPSVCLYSDSNTSCLKNQSIAQVQEVQNTDALPAKQMGLEEDQIILKVGKVNIQGDASNRKNIKDLFDGETSFISESMDIIDDHPIEQRMGAEPEIIGSSSTPCTNIPRFACQENASAYGELMRSSGLSSVDPLCSVVPCSISSDDAFIIYDSNQKKNEEDDEKFMSSKADVEEQISNGKPTEPNFLETLSPRRFAQAEECDLPKKHAKDFGMPSCKQVSSLKPYSMVMPILNTSKKMVFHYDSVSSLNMGGKIKDSFHNERNTHHFLPNKDDCSVPLKCTDKNVHVDRPKNSNSFGSKVQDSVDEPFPLLEAQHNAFGILCHEHKKGSSPFVLNKKHRLQACNITLISDGEEGSLRGFSALKMRKCKSKVLMSEVIHKDQTNSTSHVPLQRSLRLCPPNKQVLENKQVHFLEAKHNIDSPKISARLQSSYGLNSSHCRTSKRAKNSTSQHKSGTKRSYNHRTSCDEVDGKEMIFLGLEFLLTGFSSQKRKELEALIRKYGGYVLSNIPACSPDLRGKWKVDPACWKLPIILSPKKVQTTKFLYGCAINTWTLNASWLVDSVQDGSVLSPGKYMTRPAQLPAGEGLRIGEPLCFDDHSLIFDRVGIMLYGKVSFCTKFSKIIKHGGGRVFKSLQRLVQSLKDEKNKLGAILVENGASVSRHLKHCASENNLQTVPASWIVNSLFSGKLLPFKKDRYAPLHKIKMPKFPQDQSADMSQEI</sequence>
<dbReference type="AlphaFoldDB" id="A0A6I9R863"/>
<dbReference type="PANTHER" id="PTHR15321">
    <property type="entry name" value="TUMOR SUPPRESSOR P53-BINDING PROTEIN 1"/>
    <property type="match status" value="1"/>
</dbReference>
<dbReference type="RefSeq" id="XP_010922134.2">
    <property type="nucleotide sequence ID" value="XM_010923832.3"/>
</dbReference>
<dbReference type="GeneID" id="105045522"/>
<dbReference type="GO" id="GO:0045944">
    <property type="term" value="P:positive regulation of transcription by RNA polymerase II"/>
    <property type="evidence" value="ECO:0007669"/>
    <property type="project" value="TreeGrafter"/>
</dbReference>
<evidence type="ECO:0000313" key="3">
    <source>
        <dbReference type="Proteomes" id="UP000504607"/>
    </source>
</evidence>
<dbReference type="Gene3D" id="3.40.50.10190">
    <property type="entry name" value="BRCT domain"/>
    <property type="match status" value="2"/>
</dbReference>
<dbReference type="GO" id="GO:0005634">
    <property type="term" value="C:nucleus"/>
    <property type="evidence" value="ECO:0007669"/>
    <property type="project" value="TreeGrafter"/>
</dbReference>
<keyword evidence="3" id="KW-1185">Reference proteome</keyword>
<dbReference type="PROSITE" id="PS50172">
    <property type="entry name" value="BRCT"/>
    <property type="match status" value="2"/>
</dbReference>
<dbReference type="SUPFAM" id="SSF52113">
    <property type="entry name" value="BRCT domain"/>
    <property type="match status" value="2"/>
</dbReference>
<proteinExistence type="predicted"/>
<dbReference type="SMART" id="SM00292">
    <property type="entry name" value="BRCT"/>
    <property type="match status" value="1"/>
</dbReference>
<dbReference type="InterPro" id="IPR036420">
    <property type="entry name" value="BRCT_dom_sf"/>
</dbReference>
<organism evidence="3 4">
    <name type="scientific">Elaeis guineensis var. tenera</name>
    <name type="common">Oil palm</name>
    <dbReference type="NCBI Taxonomy" id="51953"/>
    <lineage>
        <taxon>Eukaryota</taxon>
        <taxon>Viridiplantae</taxon>
        <taxon>Streptophyta</taxon>
        <taxon>Embryophyta</taxon>
        <taxon>Tracheophyta</taxon>
        <taxon>Spermatophyta</taxon>
        <taxon>Magnoliopsida</taxon>
        <taxon>Liliopsida</taxon>
        <taxon>Arecaceae</taxon>
        <taxon>Arecoideae</taxon>
        <taxon>Cocoseae</taxon>
        <taxon>Elaeidinae</taxon>
        <taxon>Elaeis</taxon>
    </lineage>
</organism>
<dbReference type="InParanoid" id="A0A6I9R863"/>
<dbReference type="Proteomes" id="UP000504607">
    <property type="component" value="Chromosome 5"/>
</dbReference>
<feature type="domain" description="BRCT" evidence="2">
    <location>
        <begin position="979"/>
        <end position="1079"/>
    </location>
</feature>
<dbReference type="GO" id="GO:0000077">
    <property type="term" value="P:DNA damage checkpoint signaling"/>
    <property type="evidence" value="ECO:0007669"/>
    <property type="project" value="TreeGrafter"/>
</dbReference>